<keyword evidence="1" id="KW-0325">Glycoprotein</keyword>
<proteinExistence type="predicted"/>
<protein>
    <submittedName>
        <fullName evidence="3">MHC class I antigen</fullName>
    </submittedName>
</protein>
<evidence type="ECO:0000256" key="1">
    <source>
        <dbReference type="ARBA" id="ARBA00023180"/>
    </source>
</evidence>
<organism evidence="3">
    <name type="scientific">Gallus gallus</name>
    <name type="common">Chicken</name>
    <dbReference type="NCBI Taxonomy" id="9031"/>
    <lineage>
        <taxon>Eukaryota</taxon>
        <taxon>Metazoa</taxon>
        <taxon>Chordata</taxon>
        <taxon>Craniata</taxon>
        <taxon>Vertebrata</taxon>
        <taxon>Euteleostomi</taxon>
        <taxon>Archelosauria</taxon>
        <taxon>Archosauria</taxon>
        <taxon>Dinosauria</taxon>
        <taxon>Saurischia</taxon>
        <taxon>Theropoda</taxon>
        <taxon>Coelurosauria</taxon>
        <taxon>Aves</taxon>
        <taxon>Neognathae</taxon>
        <taxon>Galloanserae</taxon>
        <taxon>Galliformes</taxon>
        <taxon>Phasianidae</taxon>
        <taxon>Phasianinae</taxon>
        <taxon>Gallus</taxon>
    </lineage>
</organism>
<reference evidence="3" key="1">
    <citation type="submission" date="2005-05" db="EMBL/GenBank/DDBJ databases">
        <title>Genetic Diversity of Major Histocompatibility Complex Class I Haplotypes in Thai Indigenous Chicken.</title>
        <authorList>
            <person name="Boonyanuwat K."/>
            <person name="Thummabutra S."/>
            <person name="Sookmanee N."/>
            <person name="Vatchavulkhu V."/>
            <person name="Siripholvat V."/>
        </authorList>
    </citation>
    <scope>NUCLEOTIDE SEQUENCE</scope>
    <source>
        <strain evidence="3">KL27</strain>
    </source>
</reference>
<dbReference type="AlphaFoldDB" id="Q4JM76"/>
<dbReference type="SUPFAM" id="SSF54452">
    <property type="entry name" value="MHC antigen-recognition domain"/>
    <property type="match status" value="1"/>
</dbReference>
<accession>Q4JM76</accession>
<evidence type="ECO:0000313" key="3">
    <source>
        <dbReference type="EMBL" id="AAY87098.1"/>
    </source>
</evidence>
<feature type="compositionally biased region" description="Basic and acidic residues" evidence="2">
    <location>
        <begin position="38"/>
        <end position="49"/>
    </location>
</feature>
<name>Q4JM76_CHICK</name>
<dbReference type="InterPro" id="IPR011162">
    <property type="entry name" value="MHC_I/II-like_Ag-recog"/>
</dbReference>
<feature type="non-terminal residue" evidence="3">
    <location>
        <position position="1"/>
    </location>
</feature>
<dbReference type="EMBL" id="DQ069765">
    <property type="protein sequence ID" value="AAY87098.1"/>
    <property type="molecule type" value="Genomic_DNA"/>
</dbReference>
<feature type="region of interest" description="Disordered" evidence="2">
    <location>
        <begin position="33"/>
        <end position="59"/>
    </location>
</feature>
<evidence type="ECO:0000256" key="2">
    <source>
        <dbReference type="SAM" id="MobiDB-lite"/>
    </source>
</evidence>
<gene>
    <name evidence="3" type="primary">B-FI</name>
</gene>
<feature type="non-terminal residue" evidence="3">
    <location>
        <position position="59"/>
    </location>
</feature>
<sequence length="59" mass="7044">VDGELFAFRMGTVPPRHPDVGLCGHTRNQQYWDSETQDQTRSEQIDRRNHAIMQRRYNQ</sequence>